<accession>A0A833W7B9</accession>
<protein>
    <submittedName>
        <fullName evidence="2">PX domain-containing protein</fullName>
    </submittedName>
</protein>
<dbReference type="Gene3D" id="3.30.1520.10">
    <property type="entry name" value="Phox-like domain"/>
    <property type="match status" value="1"/>
</dbReference>
<dbReference type="SUPFAM" id="SSF64268">
    <property type="entry name" value="PX domain"/>
    <property type="match status" value="2"/>
</dbReference>
<keyword evidence="4" id="KW-1185">Reference proteome</keyword>
<gene>
    <name evidence="2" type="ORF">GN244_ATG16508</name>
    <name evidence="3" type="ORF">GN958_ATG19273</name>
</gene>
<dbReference type="EMBL" id="WSZM01000565">
    <property type="protein sequence ID" value="KAF4031627.1"/>
    <property type="molecule type" value="Genomic_DNA"/>
</dbReference>
<dbReference type="InterPro" id="IPR036871">
    <property type="entry name" value="PX_dom_sf"/>
</dbReference>
<evidence type="ECO:0000313" key="4">
    <source>
        <dbReference type="Proteomes" id="UP000602510"/>
    </source>
</evidence>
<dbReference type="Proteomes" id="UP000704712">
    <property type="component" value="Unassembled WGS sequence"/>
</dbReference>
<dbReference type="PROSITE" id="PS50195">
    <property type="entry name" value="PX"/>
    <property type="match status" value="1"/>
</dbReference>
<sequence length="380" mass="43351">MNAATHSLSASITSALALKPSTVYILRVENTKTRQSWHIRRCFSEFCELREKLLSLIDDQMAAYLTSPELDSSEDSYTASSSISSSASTASISSHRRHCSPLSPSDRFAFVFKQFPPRKLFGSRSKRVIETRSMALNRFLQQALEVVEVVRQRQLIAICFSMMTHIESFLEYGAHRQVTRVGPSCSLDRDDRSGAESPSAARRTIAAVSLTPCFHHYPLVPSPAFTMTQRDDRYQSSASRYGVSEVQDSDDAQRFNNFDFTRRFYREFGRQEERAEIYDEDSDDEEMQMLKKTWSAMLESETHERKLYHTGSHFSMLGTGYTSETWTRRIEIAGIQTAKSEELSATCLVGKTSECQRAEQRLNRYQSNCRIPVQDYPTSG</sequence>
<comment type="caution">
    <text evidence="2">The sequence shown here is derived from an EMBL/GenBank/DDBJ whole genome shotgun (WGS) entry which is preliminary data.</text>
</comment>
<evidence type="ECO:0000313" key="3">
    <source>
        <dbReference type="EMBL" id="KAF4131518.1"/>
    </source>
</evidence>
<dbReference type="CDD" id="cd06093">
    <property type="entry name" value="PX_domain"/>
    <property type="match status" value="1"/>
</dbReference>
<name>A0A833W7B9_PHYIN</name>
<evidence type="ECO:0000259" key="1">
    <source>
        <dbReference type="PROSITE" id="PS50195"/>
    </source>
</evidence>
<reference evidence="2" key="1">
    <citation type="submission" date="2020-04" db="EMBL/GenBank/DDBJ databases">
        <title>Hybrid Assembly of Korean Phytophthora infestans isolates.</title>
        <authorList>
            <person name="Prokchorchik M."/>
            <person name="Lee Y."/>
            <person name="Seo J."/>
            <person name="Cho J.-H."/>
            <person name="Park Y.-E."/>
            <person name="Jang D.-C."/>
            <person name="Im J.-S."/>
            <person name="Choi J.-G."/>
            <person name="Park H.-J."/>
            <person name="Lee G.-B."/>
            <person name="Lee Y.-G."/>
            <person name="Hong S.-Y."/>
            <person name="Cho K."/>
            <person name="Sohn K.H."/>
        </authorList>
    </citation>
    <scope>NUCLEOTIDE SEQUENCE</scope>
    <source>
        <strain evidence="2">KR_1_A1</strain>
        <strain evidence="3">KR_2_A2</strain>
    </source>
</reference>
<proteinExistence type="predicted"/>
<dbReference type="AlphaFoldDB" id="A0A833W7B9"/>
<feature type="domain" description="PX" evidence="1">
    <location>
        <begin position="2"/>
        <end position="166"/>
    </location>
</feature>
<dbReference type="InterPro" id="IPR001683">
    <property type="entry name" value="PX_dom"/>
</dbReference>
<organism evidence="2 4">
    <name type="scientific">Phytophthora infestans</name>
    <name type="common">Potato late blight agent</name>
    <name type="synonym">Botrytis infestans</name>
    <dbReference type="NCBI Taxonomy" id="4787"/>
    <lineage>
        <taxon>Eukaryota</taxon>
        <taxon>Sar</taxon>
        <taxon>Stramenopiles</taxon>
        <taxon>Oomycota</taxon>
        <taxon>Peronosporomycetes</taxon>
        <taxon>Peronosporales</taxon>
        <taxon>Peronosporaceae</taxon>
        <taxon>Phytophthora</taxon>
    </lineage>
</organism>
<dbReference type="EMBL" id="JAACNO010002730">
    <property type="protein sequence ID" value="KAF4131518.1"/>
    <property type="molecule type" value="Genomic_DNA"/>
</dbReference>
<dbReference type="GO" id="GO:0035091">
    <property type="term" value="F:phosphatidylinositol binding"/>
    <property type="evidence" value="ECO:0007669"/>
    <property type="project" value="InterPro"/>
</dbReference>
<evidence type="ECO:0000313" key="2">
    <source>
        <dbReference type="EMBL" id="KAF4031627.1"/>
    </source>
</evidence>
<dbReference type="Proteomes" id="UP000602510">
    <property type="component" value="Unassembled WGS sequence"/>
</dbReference>